<reference evidence="1 2" key="1">
    <citation type="journal article" date="2014" name="Int. J. Syst. Evol. Microbiol.">
        <title>Complete genome sequence of Corynebacterium casei LMG S-19264T (=DSM 44701T), isolated from a smear-ripened cheese.</title>
        <authorList>
            <consortium name="US DOE Joint Genome Institute (JGI-PGF)"/>
            <person name="Walter F."/>
            <person name="Albersmeier A."/>
            <person name="Kalinowski J."/>
            <person name="Ruckert C."/>
        </authorList>
    </citation>
    <scope>NUCLEOTIDE SEQUENCE [LARGE SCALE GENOMIC DNA]</scope>
    <source>
        <strain evidence="1 2">KCTC 12285</strain>
    </source>
</reference>
<dbReference type="RefSeq" id="WP_081414611.1">
    <property type="nucleotide sequence ID" value="NZ_BMWS01000009.1"/>
</dbReference>
<name>A0A918JV72_9FLAO</name>
<sequence length="74" mass="8696">MKKLPVEVRLIGRKNKYYQIEFPNVAVPVEVNEELYKKMLESPVFKFIASNGRASIGKRHKTIKSRKQKRLYSS</sequence>
<dbReference type="AlphaFoldDB" id="A0A918JV72"/>
<comment type="caution">
    <text evidence="1">The sequence shown here is derived from an EMBL/GenBank/DDBJ whole genome shotgun (WGS) entry which is preliminary data.</text>
</comment>
<protein>
    <submittedName>
        <fullName evidence="1">Uncharacterized protein</fullName>
    </submittedName>
</protein>
<evidence type="ECO:0000313" key="1">
    <source>
        <dbReference type="EMBL" id="GGX15972.1"/>
    </source>
</evidence>
<evidence type="ECO:0000313" key="2">
    <source>
        <dbReference type="Proteomes" id="UP000601108"/>
    </source>
</evidence>
<dbReference type="EMBL" id="BMWS01000009">
    <property type="protein sequence ID" value="GGX15972.1"/>
    <property type="molecule type" value="Genomic_DNA"/>
</dbReference>
<dbReference type="Proteomes" id="UP000601108">
    <property type="component" value="Unassembled WGS sequence"/>
</dbReference>
<gene>
    <name evidence="1" type="ORF">GCM10007384_16900</name>
</gene>
<proteinExistence type="predicted"/>
<keyword evidence="2" id="KW-1185">Reference proteome</keyword>
<accession>A0A918JV72</accession>
<organism evidence="1 2">
    <name type="scientific">Aquimarina muelleri</name>
    <dbReference type="NCBI Taxonomy" id="279356"/>
    <lineage>
        <taxon>Bacteria</taxon>
        <taxon>Pseudomonadati</taxon>
        <taxon>Bacteroidota</taxon>
        <taxon>Flavobacteriia</taxon>
        <taxon>Flavobacteriales</taxon>
        <taxon>Flavobacteriaceae</taxon>
        <taxon>Aquimarina</taxon>
    </lineage>
</organism>